<feature type="domain" description="Glycoside hydrolase family 5" evidence="4">
    <location>
        <begin position="56"/>
        <end position="311"/>
    </location>
</feature>
<sequence length="567" mass="62550">MNIFDRLRKASTLTAFSVSVFLTLGYLGAARAEQVNLVGLNLSGAGFAPQILPGINGTNYIFPVEAYFQQWSARGVRLIRFPIIWERLQPTLGSALDPAYAALIDRTFSYASKHNIRIILDLHNYARYRGQIIGAGSVTYDHYQDVMTKIAQRWSGQSSLYAYDIMNEPNGALAYWPTAAQYGINGVRAIDKVRPIIVEGNGWAEATRWAQWNEPLLKLIDPSNNIIFSAHTYFDANAGGNYDSIDVSTLDPMYGVQRVKPFIEWLKKNGKRGYIGEFGVPDNDPRWFTMMDNMLAYLQQNCIPATYWAAGPGWGNYFMSVEPINGQERPQWPTLKKYLNDTSCTSIGPLTGGQTQGSRATEAQLNTIKQLYLTYLGREADVAGLTNWAGQLANGTMTAESIAAALMQSKEYQTRNAVQQLYQTYLGRDADASGLSTWTSQVMAGSMTTDAVAAALTKSAEYQSRVVQQLYYTYLGRAADAAGLASWTSQLTSGSMTVDSVASALKQSREYQTRVAVQQLYHTYLRRAADVSGLALWTGQILAGNMTVESVAAAFSSSAEYRSLNGI</sequence>
<dbReference type="RefSeq" id="WP_188867521.1">
    <property type="nucleotide sequence ID" value="NZ_BMNW01000008.1"/>
</dbReference>
<comment type="caution">
    <text evidence="6">The sequence shown here is derived from an EMBL/GenBank/DDBJ whole genome shotgun (WGS) entry which is preliminary data.</text>
</comment>
<keyword evidence="1 3" id="KW-0378">Hydrolase</keyword>
<dbReference type="EMBL" id="BMNW01000008">
    <property type="protein sequence ID" value="GGM22118.1"/>
    <property type="molecule type" value="Genomic_DNA"/>
</dbReference>
<dbReference type="InterPro" id="IPR001547">
    <property type="entry name" value="Glyco_hydro_5"/>
</dbReference>
<reference evidence="7" key="1">
    <citation type="journal article" date="2019" name="Int. J. Syst. Evol. Microbiol.">
        <title>The Global Catalogue of Microorganisms (GCM) 10K type strain sequencing project: providing services to taxonomists for standard genome sequencing and annotation.</title>
        <authorList>
            <consortium name="The Broad Institute Genomics Platform"/>
            <consortium name="The Broad Institute Genome Sequencing Center for Infectious Disease"/>
            <person name="Wu L."/>
            <person name="Ma J."/>
        </authorList>
    </citation>
    <scope>NUCLEOTIDE SEQUENCE [LARGE SCALE GENOMIC DNA]</scope>
    <source>
        <strain evidence="7">JCM 13501</strain>
    </source>
</reference>
<feature type="domain" description="DUF4214" evidence="5">
    <location>
        <begin position="418"/>
        <end position="465"/>
    </location>
</feature>
<evidence type="ECO:0000259" key="5">
    <source>
        <dbReference type="Pfam" id="PF13946"/>
    </source>
</evidence>
<dbReference type="InterPro" id="IPR017853">
    <property type="entry name" value="GH"/>
</dbReference>
<evidence type="ECO:0000256" key="3">
    <source>
        <dbReference type="RuleBase" id="RU361153"/>
    </source>
</evidence>
<evidence type="ECO:0000256" key="1">
    <source>
        <dbReference type="ARBA" id="ARBA00022801"/>
    </source>
</evidence>
<dbReference type="PANTHER" id="PTHR34142">
    <property type="entry name" value="ENDO-BETA-1,4-GLUCANASE A"/>
    <property type="match status" value="1"/>
</dbReference>
<evidence type="ECO:0000313" key="7">
    <source>
        <dbReference type="Proteomes" id="UP000616499"/>
    </source>
</evidence>
<evidence type="ECO:0000259" key="4">
    <source>
        <dbReference type="Pfam" id="PF00150"/>
    </source>
</evidence>
<feature type="domain" description="DUF4214" evidence="5">
    <location>
        <begin position="368"/>
        <end position="415"/>
    </location>
</feature>
<feature type="domain" description="DUF4214" evidence="5">
    <location>
        <begin position="467"/>
        <end position="514"/>
    </location>
</feature>
<keyword evidence="7" id="KW-1185">Reference proteome</keyword>
<dbReference type="Gene3D" id="1.10.3130.20">
    <property type="entry name" value="Phycobilisome linker domain"/>
    <property type="match status" value="2"/>
</dbReference>
<feature type="domain" description="DUF4214" evidence="5">
    <location>
        <begin position="517"/>
        <end position="562"/>
    </location>
</feature>
<evidence type="ECO:0000313" key="6">
    <source>
        <dbReference type="EMBL" id="GGM22118.1"/>
    </source>
</evidence>
<dbReference type="InterPro" id="IPR038255">
    <property type="entry name" value="PBS_linker_sf"/>
</dbReference>
<dbReference type="PANTHER" id="PTHR34142:SF1">
    <property type="entry name" value="GLYCOSIDE HYDROLASE FAMILY 5 DOMAIN-CONTAINING PROTEIN"/>
    <property type="match status" value="1"/>
</dbReference>
<organism evidence="6 7">
    <name type="scientific">Pseudomonas asuensis</name>
    <dbReference type="NCBI Taxonomy" id="1825787"/>
    <lineage>
        <taxon>Bacteria</taxon>
        <taxon>Pseudomonadati</taxon>
        <taxon>Pseudomonadota</taxon>
        <taxon>Gammaproteobacteria</taxon>
        <taxon>Pseudomonadales</taxon>
        <taxon>Pseudomonadaceae</taxon>
        <taxon>Pseudomonas</taxon>
    </lineage>
</organism>
<accession>A0ABQ2H1H4</accession>
<dbReference type="Gene3D" id="3.20.20.80">
    <property type="entry name" value="Glycosidases"/>
    <property type="match status" value="1"/>
</dbReference>
<keyword evidence="2 3" id="KW-0326">Glycosidase</keyword>
<dbReference type="Pfam" id="PF00150">
    <property type="entry name" value="Cellulase"/>
    <property type="match status" value="1"/>
</dbReference>
<dbReference type="Pfam" id="PF13946">
    <property type="entry name" value="DUF4214"/>
    <property type="match status" value="4"/>
</dbReference>
<dbReference type="SUPFAM" id="SSF51445">
    <property type="entry name" value="(Trans)glycosidases"/>
    <property type="match status" value="1"/>
</dbReference>
<protein>
    <submittedName>
        <fullName evidence="6">Uncharacterized protein</fullName>
    </submittedName>
</protein>
<name>A0ABQ2H1H4_9PSED</name>
<evidence type="ECO:0000256" key="2">
    <source>
        <dbReference type="ARBA" id="ARBA00023295"/>
    </source>
</evidence>
<comment type="similarity">
    <text evidence="3">Belongs to the glycosyl hydrolase 5 (cellulase A) family.</text>
</comment>
<dbReference type="InterPro" id="IPR025282">
    <property type="entry name" value="DUF4214"/>
</dbReference>
<dbReference type="Proteomes" id="UP000616499">
    <property type="component" value="Unassembled WGS sequence"/>
</dbReference>
<gene>
    <name evidence="6" type="ORF">GCM10009425_36200</name>
</gene>
<proteinExistence type="inferred from homology"/>